<dbReference type="GeneID" id="17267887"/>
<dbReference type="InterPro" id="IPR002347">
    <property type="entry name" value="SDR_fam"/>
</dbReference>
<proteinExistence type="inferred from homology"/>
<dbReference type="SUPFAM" id="SSF51735">
    <property type="entry name" value="NAD(P)-binding Rossmann-fold domains"/>
    <property type="match status" value="1"/>
</dbReference>
<dbReference type="Gene3D" id="3.40.50.720">
    <property type="entry name" value="NAD(P)-binding Rossmann-like Domain"/>
    <property type="match status" value="1"/>
</dbReference>
<evidence type="ECO:0008006" key="6">
    <source>
        <dbReference type="Google" id="ProtNLM"/>
    </source>
</evidence>
<dbReference type="EnsemblProtists" id="EOD22340">
    <property type="protein sequence ID" value="EOD22340"/>
    <property type="gene ID" value="EMIHUDRAFT_65073"/>
</dbReference>
<evidence type="ECO:0000313" key="5">
    <source>
        <dbReference type="Proteomes" id="UP000013827"/>
    </source>
</evidence>
<reference evidence="5" key="1">
    <citation type="journal article" date="2013" name="Nature">
        <title>Pan genome of the phytoplankton Emiliania underpins its global distribution.</title>
        <authorList>
            <person name="Read B.A."/>
            <person name="Kegel J."/>
            <person name="Klute M.J."/>
            <person name="Kuo A."/>
            <person name="Lefebvre S.C."/>
            <person name="Maumus F."/>
            <person name="Mayer C."/>
            <person name="Miller J."/>
            <person name="Monier A."/>
            <person name="Salamov A."/>
            <person name="Young J."/>
            <person name="Aguilar M."/>
            <person name="Claverie J.M."/>
            <person name="Frickenhaus S."/>
            <person name="Gonzalez K."/>
            <person name="Herman E.K."/>
            <person name="Lin Y.C."/>
            <person name="Napier J."/>
            <person name="Ogata H."/>
            <person name="Sarno A.F."/>
            <person name="Shmutz J."/>
            <person name="Schroeder D."/>
            <person name="de Vargas C."/>
            <person name="Verret F."/>
            <person name="von Dassow P."/>
            <person name="Valentin K."/>
            <person name="Van de Peer Y."/>
            <person name="Wheeler G."/>
            <person name="Dacks J.B."/>
            <person name="Delwiche C.F."/>
            <person name="Dyhrman S.T."/>
            <person name="Glockner G."/>
            <person name="John U."/>
            <person name="Richards T."/>
            <person name="Worden A.Z."/>
            <person name="Zhang X."/>
            <person name="Grigoriev I.V."/>
            <person name="Allen A.E."/>
            <person name="Bidle K."/>
            <person name="Borodovsky M."/>
            <person name="Bowler C."/>
            <person name="Brownlee C."/>
            <person name="Cock J.M."/>
            <person name="Elias M."/>
            <person name="Gladyshev V.N."/>
            <person name="Groth M."/>
            <person name="Guda C."/>
            <person name="Hadaegh A."/>
            <person name="Iglesias-Rodriguez M.D."/>
            <person name="Jenkins J."/>
            <person name="Jones B.M."/>
            <person name="Lawson T."/>
            <person name="Leese F."/>
            <person name="Lindquist E."/>
            <person name="Lobanov A."/>
            <person name="Lomsadze A."/>
            <person name="Malik S.B."/>
            <person name="Marsh M.E."/>
            <person name="Mackinder L."/>
            <person name="Mock T."/>
            <person name="Mueller-Roeber B."/>
            <person name="Pagarete A."/>
            <person name="Parker M."/>
            <person name="Probert I."/>
            <person name="Quesneville H."/>
            <person name="Raines C."/>
            <person name="Rensing S.A."/>
            <person name="Riano-Pachon D.M."/>
            <person name="Richier S."/>
            <person name="Rokitta S."/>
            <person name="Shiraiwa Y."/>
            <person name="Soanes D.M."/>
            <person name="van der Giezen M."/>
            <person name="Wahlund T.M."/>
            <person name="Williams B."/>
            <person name="Wilson W."/>
            <person name="Wolfe G."/>
            <person name="Wurch L.L."/>
        </authorList>
    </citation>
    <scope>NUCLEOTIDE SEQUENCE</scope>
</reference>
<sequence>MPPLGSLFSLAGKTVLVTGASSGLGKSMALTLAKAGASVGLVARRKSQLDEVASDIAALGGKAHAVTLDVTQVSAIDPVLAEVEASLGPIDVLVNNAGLSLDEKALQVEEAAYDTVLGVNTRAPFFLAQAVARRMVAEKRPGSIVNIASLISLKVRDVPPLSLPSQALDHMTRALAKEWIRHGIRVNSIQPGYIRTEINSEFFDSPAGLEFISRMPNKRRRDLAEI</sequence>
<accession>A0A0D3JFQ5</accession>
<evidence type="ECO:0000256" key="3">
    <source>
        <dbReference type="RuleBase" id="RU000363"/>
    </source>
</evidence>
<reference evidence="4" key="2">
    <citation type="submission" date="2024-10" db="UniProtKB">
        <authorList>
            <consortium name="EnsemblProtists"/>
        </authorList>
    </citation>
    <scope>IDENTIFICATION</scope>
</reference>
<dbReference type="Pfam" id="PF00106">
    <property type="entry name" value="adh_short"/>
    <property type="match status" value="1"/>
</dbReference>
<dbReference type="eggNOG" id="KOG0725">
    <property type="taxonomic scope" value="Eukaryota"/>
</dbReference>
<organism evidence="4 5">
    <name type="scientific">Emiliania huxleyi (strain CCMP1516)</name>
    <dbReference type="NCBI Taxonomy" id="280463"/>
    <lineage>
        <taxon>Eukaryota</taxon>
        <taxon>Haptista</taxon>
        <taxon>Haptophyta</taxon>
        <taxon>Prymnesiophyceae</taxon>
        <taxon>Isochrysidales</taxon>
        <taxon>Noelaerhabdaceae</taxon>
        <taxon>Emiliania</taxon>
    </lineage>
</organism>
<dbReference type="RefSeq" id="XP_005774769.1">
    <property type="nucleotide sequence ID" value="XM_005774712.1"/>
</dbReference>
<keyword evidence="2" id="KW-0560">Oxidoreductase</keyword>
<dbReference type="PANTHER" id="PTHR43669:SF3">
    <property type="entry name" value="ALCOHOL DEHYDROGENASE, PUTATIVE (AFU_ORTHOLOGUE AFUA_3G03445)-RELATED"/>
    <property type="match status" value="1"/>
</dbReference>
<evidence type="ECO:0000313" key="4">
    <source>
        <dbReference type="EnsemblProtists" id="EOD22340"/>
    </source>
</evidence>
<dbReference type="OMA" id="GNHAYSA"/>
<dbReference type="STRING" id="2903.R1E6E1"/>
<evidence type="ECO:0000256" key="2">
    <source>
        <dbReference type="ARBA" id="ARBA00023002"/>
    </source>
</evidence>
<dbReference type="HOGENOM" id="CLU_010194_1_1_1"/>
<dbReference type="InterPro" id="IPR036291">
    <property type="entry name" value="NAD(P)-bd_dom_sf"/>
</dbReference>
<dbReference type="PRINTS" id="PR00081">
    <property type="entry name" value="GDHRDH"/>
</dbReference>
<evidence type="ECO:0000256" key="1">
    <source>
        <dbReference type="ARBA" id="ARBA00006484"/>
    </source>
</evidence>
<dbReference type="PaxDb" id="2903-EOD22340"/>
<comment type="similarity">
    <text evidence="1 3">Belongs to the short-chain dehydrogenases/reductases (SDR) family.</text>
</comment>
<dbReference type="KEGG" id="ehx:EMIHUDRAFT_65073"/>
<dbReference type="AlphaFoldDB" id="A0A0D3JFQ5"/>
<keyword evidence="5" id="KW-1185">Reference proteome</keyword>
<name>A0A0D3JFQ5_EMIH1</name>
<protein>
    <recommendedName>
        <fullName evidence="6">SDR family NAD(P)-dependent oxidoreductase</fullName>
    </recommendedName>
</protein>
<dbReference type="Proteomes" id="UP000013827">
    <property type="component" value="Unassembled WGS sequence"/>
</dbReference>
<dbReference type="PRINTS" id="PR00080">
    <property type="entry name" value="SDRFAMILY"/>
</dbReference>
<dbReference type="GO" id="GO:0016491">
    <property type="term" value="F:oxidoreductase activity"/>
    <property type="evidence" value="ECO:0007669"/>
    <property type="project" value="UniProtKB-KW"/>
</dbReference>
<dbReference type="PANTHER" id="PTHR43669">
    <property type="entry name" value="5-KETO-D-GLUCONATE 5-REDUCTASE"/>
    <property type="match status" value="1"/>
</dbReference>